<dbReference type="STRING" id="47427.A0A2H3E240"/>
<dbReference type="AlphaFoldDB" id="A0A2H3E240"/>
<protein>
    <submittedName>
        <fullName evidence="1">Uncharacterized protein</fullName>
    </submittedName>
</protein>
<dbReference type="Proteomes" id="UP000217790">
    <property type="component" value="Unassembled WGS sequence"/>
</dbReference>
<accession>A0A2H3E240</accession>
<gene>
    <name evidence="1" type="ORF">ARMGADRAFT_627435</name>
</gene>
<name>A0A2H3E240_ARMGA</name>
<keyword evidence="2" id="KW-1185">Reference proteome</keyword>
<reference evidence="2" key="1">
    <citation type="journal article" date="2017" name="Nat. Ecol. Evol.">
        <title>Genome expansion and lineage-specific genetic innovations in the forest pathogenic fungi Armillaria.</title>
        <authorList>
            <person name="Sipos G."/>
            <person name="Prasanna A.N."/>
            <person name="Walter M.C."/>
            <person name="O'Connor E."/>
            <person name="Balint B."/>
            <person name="Krizsan K."/>
            <person name="Kiss B."/>
            <person name="Hess J."/>
            <person name="Varga T."/>
            <person name="Slot J."/>
            <person name="Riley R."/>
            <person name="Boka B."/>
            <person name="Rigling D."/>
            <person name="Barry K."/>
            <person name="Lee J."/>
            <person name="Mihaltcheva S."/>
            <person name="LaButti K."/>
            <person name="Lipzen A."/>
            <person name="Waldron R."/>
            <person name="Moloney N.M."/>
            <person name="Sperisen C."/>
            <person name="Kredics L."/>
            <person name="Vagvoelgyi C."/>
            <person name="Patrignani A."/>
            <person name="Fitzpatrick D."/>
            <person name="Nagy I."/>
            <person name="Doyle S."/>
            <person name="Anderson J.B."/>
            <person name="Grigoriev I.V."/>
            <person name="Gueldener U."/>
            <person name="Muensterkoetter M."/>
            <person name="Nagy L.G."/>
        </authorList>
    </citation>
    <scope>NUCLEOTIDE SEQUENCE [LARGE SCALE GENOMIC DNA]</scope>
    <source>
        <strain evidence="2">Ar21-2</strain>
    </source>
</reference>
<proteinExistence type="predicted"/>
<evidence type="ECO:0000313" key="1">
    <source>
        <dbReference type="EMBL" id="PBK97188.1"/>
    </source>
</evidence>
<sequence>MTRSIEQLRLQVEKMELIQSSSSVIASNSHLGTSGSLTKDDINFIKANTNSLEKEDLIVVDCIKRIDSLLPQLRRWHTTNCAAIEFQKALLTPLPRQSREEKDYLSRVP</sequence>
<dbReference type="InParanoid" id="A0A2H3E240"/>
<organism evidence="1 2">
    <name type="scientific">Armillaria gallica</name>
    <name type="common">Bulbous honey fungus</name>
    <name type="synonym">Armillaria bulbosa</name>
    <dbReference type="NCBI Taxonomy" id="47427"/>
    <lineage>
        <taxon>Eukaryota</taxon>
        <taxon>Fungi</taxon>
        <taxon>Dikarya</taxon>
        <taxon>Basidiomycota</taxon>
        <taxon>Agaricomycotina</taxon>
        <taxon>Agaricomycetes</taxon>
        <taxon>Agaricomycetidae</taxon>
        <taxon>Agaricales</taxon>
        <taxon>Marasmiineae</taxon>
        <taxon>Physalacriaceae</taxon>
        <taxon>Armillaria</taxon>
    </lineage>
</organism>
<evidence type="ECO:0000313" key="2">
    <source>
        <dbReference type="Proteomes" id="UP000217790"/>
    </source>
</evidence>
<dbReference type="OrthoDB" id="3022831at2759"/>
<dbReference type="EMBL" id="KZ293649">
    <property type="protein sequence ID" value="PBK97188.1"/>
    <property type="molecule type" value="Genomic_DNA"/>
</dbReference>